<dbReference type="SUPFAM" id="SSF103088">
    <property type="entry name" value="OmpA-like"/>
    <property type="match status" value="1"/>
</dbReference>
<comment type="caution">
    <text evidence="3">The sequence shown here is derived from an EMBL/GenBank/DDBJ whole genome shotgun (WGS) entry which is preliminary data.</text>
</comment>
<feature type="transmembrane region" description="Helical" evidence="2">
    <location>
        <begin position="70"/>
        <end position="97"/>
    </location>
</feature>
<name>A0ABT3BLJ6_9RHOB</name>
<dbReference type="EMBL" id="JALIEB010000048">
    <property type="protein sequence ID" value="MCV3274431.1"/>
    <property type="molecule type" value="Genomic_DNA"/>
</dbReference>
<evidence type="ECO:0000313" key="4">
    <source>
        <dbReference type="Proteomes" id="UP001208690"/>
    </source>
</evidence>
<keyword evidence="2" id="KW-0472">Membrane</keyword>
<organism evidence="3 4">
    <name type="scientific">Roseobacter sinensis</name>
    <dbReference type="NCBI Taxonomy" id="2931391"/>
    <lineage>
        <taxon>Bacteria</taxon>
        <taxon>Pseudomonadati</taxon>
        <taxon>Pseudomonadota</taxon>
        <taxon>Alphaproteobacteria</taxon>
        <taxon>Rhodobacterales</taxon>
        <taxon>Roseobacteraceae</taxon>
        <taxon>Roseobacter</taxon>
    </lineage>
</organism>
<sequence length="805" mass="88974">MSNDDKAKTAPPYFGIGIYAIEWKSLAVLLVLVLGVLELARMRVLGVPADIGMTGFDVAAALVANLGAAVMGVFIVLVVATLLLMAALSCLVLGYVLSRLALFGTNFANRGYLELRFMSPAAWMLMRSPWNESPNRIQQWARRNWPKYELRRDEARGRYEAAVTAIWRRFMRVQVWVRGCLRTVALLFWRVEQSAHPMRDSTIRFGVLLSVVILAGLFSYAGQRLHKAELDQASTTYSKDLEAFSARVVQTGIRVPGAPGLEYPLWPERLWSLETIPVAWRLATVPKAQVGTLLVARSENAASHLVAEQASEGNTFRTRPLFYLGKFGDWALVAPVEDAAARLLVKRSAILEFAFEGAGKAVVAKAPHARPSVVPATDVQIGEVTVNRTGFFEGEKADLDGRISDLHSAMEQSEQRLKRLDGDVDRLGSVWETLQELKAQQRSMDTRLTEWAEQTASLDENVERLGSVWARIGQMSDGLTVLNERFSVMEGQRTRDFSRVIAEQSGLREDLRDFAGLVGQDVKELQTALEATEKTLRELKTEHDTMMPKITSLQTKSGRDRIARTGMAQLNGRLKALDDQHTATRALIEGKTFGPRVSEADPLALFDIPLLQTPTGRAGGNRGRWGAADLPGNMASLIEDGVTTRPAGLMSDVLRNGRRADLRACQKDQPIASFFVDFAEGRTSGGDAVALQQLVTFLEERKDLPTLVILQGGASYTGQPETNLRISESRAEWVKRRVLQRLLKQPGVDPTRLDQTARTERDLHILAFGVGERLPHMAGISARAVEVDICNLPAAFKPTDRLASN</sequence>
<evidence type="ECO:0000313" key="3">
    <source>
        <dbReference type="EMBL" id="MCV3274431.1"/>
    </source>
</evidence>
<keyword evidence="2" id="KW-1133">Transmembrane helix</keyword>
<accession>A0ABT3BLJ6</accession>
<dbReference type="RefSeq" id="WP_263846635.1">
    <property type="nucleotide sequence ID" value="NZ_JALIEB010000048.1"/>
</dbReference>
<proteinExistence type="predicted"/>
<dbReference type="InterPro" id="IPR036737">
    <property type="entry name" value="OmpA-like_sf"/>
</dbReference>
<keyword evidence="1" id="KW-0175">Coiled coil</keyword>
<protein>
    <recommendedName>
        <fullName evidence="5">OmpA-like domain-containing protein</fullName>
    </recommendedName>
</protein>
<keyword evidence="4" id="KW-1185">Reference proteome</keyword>
<keyword evidence="2" id="KW-0812">Transmembrane</keyword>
<evidence type="ECO:0000256" key="2">
    <source>
        <dbReference type="SAM" id="Phobius"/>
    </source>
</evidence>
<gene>
    <name evidence="3" type="ORF">MUB52_23640</name>
</gene>
<feature type="transmembrane region" description="Helical" evidence="2">
    <location>
        <begin position="203"/>
        <end position="222"/>
    </location>
</feature>
<feature type="transmembrane region" description="Helical" evidence="2">
    <location>
        <begin position="12"/>
        <end position="37"/>
    </location>
</feature>
<evidence type="ECO:0000256" key="1">
    <source>
        <dbReference type="SAM" id="Coils"/>
    </source>
</evidence>
<feature type="coiled-coil region" evidence="1">
    <location>
        <begin position="403"/>
        <end position="454"/>
    </location>
</feature>
<dbReference type="Proteomes" id="UP001208690">
    <property type="component" value="Unassembled WGS sequence"/>
</dbReference>
<evidence type="ECO:0008006" key="5">
    <source>
        <dbReference type="Google" id="ProtNLM"/>
    </source>
</evidence>
<reference evidence="3 4" key="1">
    <citation type="submission" date="2022-04" db="EMBL/GenBank/DDBJ databases">
        <title>Roseobacter sp. WL0113 is a bacterium isolated from neritic sediment.</title>
        <authorList>
            <person name="Wang L."/>
            <person name="He W."/>
            <person name="Zhang D.-F."/>
        </authorList>
    </citation>
    <scope>NUCLEOTIDE SEQUENCE [LARGE SCALE GENOMIC DNA]</scope>
    <source>
        <strain evidence="3 4">WL0113</strain>
    </source>
</reference>